<dbReference type="Pfam" id="PF03007">
    <property type="entry name" value="WS_DGAT_cat"/>
    <property type="match status" value="1"/>
</dbReference>
<evidence type="ECO:0000256" key="6">
    <source>
        <dbReference type="ARBA" id="ARBA00047604"/>
    </source>
</evidence>
<feature type="compositionally biased region" description="Polar residues" evidence="8">
    <location>
        <begin position="572"/>
        <end position="586"/>
    </location>
</feature>
<evidence type="ECO:0000256" key="7">
    <source>
        <dbReference type="ARBA" id="ARBA00048109"/>
    </source>
</evidence>
<feature type="compositionally biased region" description="Low complexity" evidence="8">
    <location>
        <begin position="530"/>
        <end position="550"/>
    </location>
</feature>
<evidence type="ECO:0000256" key="1">
    <source>
        <dbReference type="ARBA" id="ARBA00004771"/>
    </source>
</evidence>
<evidence type="ECO:0000256" key="2">
    <source>
        <dbReference type="ARBA" id="ARBA00005189"/>
    </source>
</evidence>
<dbReference type="InterPro" id="IPR036020">
    <property type="entry name" value="WW_dom_sf"/>
</dbReference>
<feature type="region of interest" description="Disordered" evidence="8">
    <location>
        <begin position="515"/>
        <end position="589"/>
    </location>
</feature>
<dbReference type="Proteomes" id="UP000308730">
    <property type="component" value="Unassembled WGS sequence"/>
</dbReference>
<dbReference type="InterPro" id="IPR004255">
    <property type="entry name" value="O-acyltransferase_WSD1_N"/>
</dbReference>
<dbReference type="CDD" id="cd00201">
    <property type="entry name" value="WW"/>
    <property type="match status" value="1"/>
</dbReference>
<evidence type="ECO:0000256" key="8">
    <source>
        <dbReference type="SAM" id="MobiDB-lite"/>
    </source>
</evidence>
<evidence type="ECO:0000256" key="9">
    <source>
        <dbReference type="SAM" id="Phobius"/>
    </source>
</evidence>
<organism evidence="11 12">
    <name type="scientific">Antrodiella citrinella</name>
    <dbReference type="NCBI Taxonomy" id="2447956"/>
    <lineage>
        <taxon>Eukaryota</taxon>
        <taxon>Fungi</taxon>
        <taxon>Dikarya</taxon>
        <taxon>Basidiomycota</taxon>
        <taxon>Agaricomycotina</taxon>
        <taxon>Agaricomycetes</taxon>
        <taxon>Polyporales</taxon>
        <taxon>Steccherinaceae</taxon>
        <taxon>Antrodiella</taxon>
    </lineage>
</organism>
<keyword evidence="9" id="KW-0812">Transmembrane</keyword>
<dbReference type="InterPro" id="IPR045034">
    <property type="entry name" value="O-acyltransferase_WSD1-like"/>
</dbReference>
<reference evidence="11 12" key="1">
    <citation type="submission" date="2019-02" db="EMBL/GenBank/DDBJ databases">
        <title>Genome sequencing of the rare red list fungi Antrodiella citrinella (Flaviporus citrinellus).</title>
        <authorList>
            <person name="Buettner E."/>
            <person name="Kellner H."/>
        </authorList>
    </citation>
    <scope>NUCLEOTIDE SEQUENCE [LARGE SCALE GENOMIC DNA]</scope>
    <source>
        <strain evidence="11 12">DSM 108506</strain>
    </source>
</reference>
<keyword evidence="9" id="KW-1133">Transmembrane helix</keyword>
<evidence type="ECO:0000259" key="10">
    <source>
        <dbReference type="PROSITE" id="PS50020"/>
    </source>
</evidence>
<dbReference type="OrthoDB" id="619536at2759"/>
<comment type="pathway">
    <text evidence="2">Lipid metabolism.</text>
</comment>
<name>A0A4S4MPV4_9APHY</name>
<dbReference type="UniPathway" id="UPA00282"/>
<dbReference type="GO" id="GO:0004144">
    <property type="term" value="F:diacylglycerol O-acyltransferase activity"/>
    <property type="evidence" value="ECO:0007669"/>
    <property type="project" value="UniProtKB-EC"/>
</dbReference>
<dbReference type="SUPFAM" id="SSF51045">
    <property type="entry name" value="WW domain"/>
    <property type="match status" value="1"/>
</dbReference>
<keyword evidence="12" id="KW-1185">Reference proteome</keyword>
<protein>
    <recommendedName>
        <fullName evidence="10">WW domain-containing protein</fullName>
    </recommendedName>
</protein>
<comment type="caution">
    <text evidence="11">The sequence shown here is derived from an EMBL/GenBank/DDBJ whole genome shotgun (WGS) entry which is preliminary data.</text>
</comment>
<accession>A0A4S4MPV4</accession>
<dbReference type="Pfam" id="PF06974">
    <property type="entry name" value="WS_DGAT_C"/>
    <property type="match status" value="1"/>
</dbReference>
<comment type="catalytic activity">
    <reaction evidence="6">
        <text>a long chain fatty alcohol + a fatty acyl-CoA = a long-chain alcohol wax ester + CoA</text>
        <dbReference type="Rhea" id="RHEA:38443"/>
        <dbReference type="ChEBI" id="CHEBI:17135"/>
        <dbReference type="ChEBI" id="CHEBI:57287"/>
        <dbReference type="ChEBI" id="CHEBI:77636"/>
        <dbReference type="ChEBI" id="CHEBI:235323"/>
        <dbReference type="EC" id="2.3.1.75"/>
    </reaction>
</comment>
<feature type="domain" description="WW" evidence="10">
    <location>
        <begin position="649"/>
        <end position="682"/>
    </location>
</feature>
<dbReference type="InterPro" id="IPR009721">
    <property type="entry name" value="O-acyltransferase_WSD1_C"/>
</dbReference>
<dbReference type="GO" id="GO:0019432">
    <property type="term" value="P:triglyceride biosynthetic process"/>
    <property type="evidence" value="ECO:0007669"/>
    <property type="project" value="UniProtKB-UniPathway"/>
</dbReference>
<keyword evidence="4" id="KW-0012">Acyltransferase</keyword>
<dbReference type="GO" id="GO:0005886">
    <property type="term" value="C:plasma membrane"/>
    <property type="evidence" value="ECO:0007669"/>
    <property type="project" value="TreeGrafter"/>
</dbReference>
<evidence type="ECO:0000256" key="4">
    <source>
        <dbReference type="ARBA" id="ARBA00023315"/>
    </source>
</evidence>
<keyword evidence="3" id="KW-0808">Transferase</keyword>
<dbReference type="EMBL" id="SGPM01000202">
    <property type="protein sequence ID" value="THH28094.1"/>
    <property type="molecule type" value="Genomic_DNA"/>
</dbReference>
<comment type="pathway">
    <text evidence="1">Glycerolipid metabolism; triacylglycerol biosynthesis.</text>
</comment>
<dbReference type="PANTHER" id="PTHR31650:SF1">
    <property type="entry name" value="WAX ESTER SYNTHASE_DIACYLGLYCEROL ACYLTRANSFERASE 4-RELATED"/>
    <property type="match status" value="1"/>
</dbReference>
<dbReference type="PANTHER" id="PTHR31650">
    <property type="entry name" value="O-ACYLTRANSFERASE (WSD1-LIKE) FAMILY PROTEIN"/>
    <property type="match status" value="1"/>
</dbReference>
<dbReference type="Gene3D" id="2.20.70.10">
    <property type="match status" value="1"/>
</dbReference>
<dbReference type="InterPro" id="IPR001202">
    <property type="entry name" value="WW_dom"/>
</dbReference>
<dbReference type="Pfam" id="PF00397">
    <property type="entry name" value="WW"/>
    <property type="match status" value="1"/>
</dbReference>
<dbReference type="AlphaFoldDB" id="A0A4S4MPV4"/>
<dbReference type="SMART" id="SM00456">
    <property type="entry name" value="WW"/>
    <property type="match status" value="1"/>
</dbReference>
<keyword evidence="9" id="KW-0472">Membrane</keyword>
<sequence>MYAVRRLRSKFPKYGQRVTSVGRKFHGARFEDDPYFDVNNHVRTIRLPEPAGKAELDELMGDFIAQDWDLSRPLWEMVLVENYRDEEGAKCAIISRGHHTLADGQGFVISQLYMTSYHEDLLEAMSQTAAAIREYKRARITPSKVHPYLRPLDRYSNPSSNVFLAPLIHLVLLSLFWTMYAWTIAFSLVLSVYQGSIQLLLFALTCWRVDMLTASQPTARVKSREFCRSKAVSMDDIKLCQQAFSGKRPGSAVGEPGGRSKVGHVTVNDVMCAVMADVCGAEVQRRILSEGAGSVWGRVRGLLRRVLPSPIGFFIPISIRRPGDFSMRNLSTASLVYLHPSPTSSLQSPEKVLHAHIHGARSSMSLLKHSLLPTIIFYLTQIMAGQAPVLWPLPFVMVKGSWNVVREWAVKPVVEGVMQSFPVLLTNVPGPAKKRITLEGVEVITWTALPPQSGKGTVGMGIISYAGGMCVSIAADRVPASEGVARRLCDGFEKRFEAYVVVFLVIPIIMPVVAQSPTTSPNRPKTADKPSSNLPNPSSPSELSANASTSDIPPAPALHVNGKPAPAHDTPGTPSLRPSRTLTPSGHQPEDGWGSNFWVTLVDPQTHVYPLVLPFDRRDGQSGVSFFACPASGEVSWDPPVGNFLLPPSPDGEWWEMIDESSGIPYYYQTKTGETVWERPQAFVIPLGVLQNTALGRPRPVCVRFWVRIHVRLKPQLTQRQTDLPPFTLPYIRTRHLTATSLPPVPVFHAFLTFVVKTRSLEPNHADAKSCQKTQSAQVDVRGAVQLAFGHARKPESVGVPAWSPACSNPWQPVRDGHKSTAESEEVNWEWWAE</sequence>
<feature type="transmembrane region" description="Helical" evidence="9">
    <location>
        <begin position="162"/>
        <end position="182"/>
    </location>
</feature>
<comment type="catalytic activity">
    <reaction evidence="7">
        <text>an acyl-CoA + a 1,2-diacyl-sn-glycerol = a triacyl-sn-glycerol + CoA</text>
        <dbReference type="Rhea" id="RHEA:10868"/>
        <dbReference type="ChEBI" id="CHEBI:17815"/>
        <dbReference type="ChEBI" id="CHEBI:57287"/>
        <dbReference type="ChEBI" id="CHEBI:58342"/>
        <dbReference type="ChEBI" id="CHEBI:64615"/>
        <dbReference type="EC" id="2.3.1.20"/>
    </reaction>
</comment>
<dbReference type="GO" id="GO:0047196">
    <property type="term" value="F:long-chain-alcohol O-fatty-acyltransferase activity"/>
    <property type="evidence" value="ECO:0007669"/>
    <property type="project" value="UniProtKB-EC"/>
</dbReference>
<evidence type="ECO:0000256" key="5">
    <source>
        <dbReference type="ARBA" id="ARBA00024360"/>
    </source>
</evidence>
<proteinExistence type="inferred from homology"/>
<comment type="similarity">
    <text evidence="5">In the N-terminal section; belongs to the long-chain O-acyltransferase family.</text>
</comment>
<evidence type="ECO:0000313" key="12">
    <source>
        <dbReference type="Proteomes" id="UP000308730"/>
    </source>
</evidence>
<dbReference type="PROSITE" id="PS50020">
    <property type="entry name" value="WW_DOMAIN_2"/>
    <property type="match status" value="1"/>
</dbReference>
<evidence type="ECO:0000313" key="11">
    <source>
        <dbReference type="EMBL" id="THH28094.1"/>
    </source>
</evidence>
<gene>
    <name evidence="11" type="ORF">EUX98_g6088</name>
</gene>
<evidence type="ECO:0000256" key="3">
    <source>
        <dbReference type="ARBA" id="ARBA00022679"/>
    </source>
</evidence>